<proteinExistence type="inferred from homology"/>
<keyword evidence="3 5" id="KW-0378">Hydrolase</keyword>
<dbReference type="PANTHER" id="PTHR43817">
    <property type="entry name" value="GLYCOSYL HYDROLASE"/>
    <property type="match status" value="1"/>
</dbReference>
<dbReference type="EMBL" id="KB456263">
    <property type="protein sequence ID" value="EMF13496.1"/>
    <property type="molecule type" value="Genomic_DNA"/>
</dbReference>
<dbReference type="InterPro" id="IPR006710">
    <property type="entry name" value="Glyco_hydro_43"/>
</dbReference>
<feature type="signal peptide" evidence="6">
    <location>
        <begin position="1"/>
        <end position="22"/>
    </location>
</feature>
<dbReference type="GeneID" id="27906036"/>
<accession>M3BZL7</accession>
<sequence length="296" mass="31981">MRLTIFSSAFAVLSCMLGVVSAASYSNPLRTSNGGDPNIVFHEGWYFMMATNFVDLRMTRARTLDGLKNGETKLVWADSTPSRCCNVWAPEMHFYSYAGQLSTPGWAIDGTILRAANKIYFVYSAFLGGGFEQGGKQSLYITPLTGAVKTGEHKLLSQPTQSWELVGNPVNEGPSAIYHGGKTFIAYSGSYCWTSSYAIGTLEWNGGDPMLASSWKKSGPHFSSANGEYGTGHNSFFTSPDGKEIWNVYHSTPDSGGNCGERRYANAAVVRWNGDGTPNFGVPAGYSAMRPGPSGE</sequence>
<reference evidence="7 8" key="1">
    <citation type="journal article" date="2012" name="PLoS Pathog.">
        <title>Diverse lifestyles and strategies of plant pathogenesis encoded in the genomes of eighteen Dothideomycetes fungi.</title>
        <authorList>
            <person name="Ohm R.A."/>
            <person name="Feau N."/>
            <person name="Henrissat B."/>
            <person name="Schoch C.L."/>
            <person name="Horwitz B.A."/>
            <person name="Barry K.W."/>
            <person name="Condon B.J."/>
            <person name="Copeland A.C."/>
            <person name="Dhillon B."/>
            <person name="Glaser F."/>
            <person name="Hesse C.N."/>
            <person name="Kosti I."/>
            <person name="LaButti K."/>
            <person name="Lindquist E.A."/>
            <person name="Lucas S."/>
            <person name="Salamov A.A."/>
            <person name="Bradshaw R.E."/>
            <person name="Ciuffetti L."/>
            <person name="Hamelin R.C."/>
            <person name="Kema G.H.J."/>
            <person name="Lawrence C."/>
            <person name="Scott J.A."/>
            <person name="Spatafora J.W."/>
            <person name="Turgeon B.G."/>
            <person name="de Wit P.J.G.M."/>
            <person name="Zhong S."/>
            <person name="Goodwin S.B."/>
            <person name="Grigoriev I.V."/>
        </authorList>
    </citation>
    <scope>NUCLEOTIDE SEQUENCE [LARGE SCALE GENOMIC DNA]</scope>
    <source>
        <strain evidence="7 8">SO2202</strain>
    </source>
</reference>
<comment type="similarity">
    <text evidence="1 5">Belongs to the glycosyl hydrolase 43 family.</text>
</comment>
<keyword evidence="2 6" id="KW-0732">Signal</keyword>
<organism evidence="7 8">
    <name type="scientific">Sphaerulina musiva (strain SO2202)</name>
    <name type="common">Poplar stem canker fungus</name>
    <name type="synonym">Septoria musiva</name>
    <dbReference type="NCBI Taxonomy" id="692275"/>
    <lineage>
        <taxon>Eukaryota</taxon>
        <taxon>Fungi</taxon>
        <taxon>Dikarya</taxon>
        <taxon>Ascomycota</taxon>
        <taxon>Pezizomycotina</taxon>
        <taxon>Dothideomycetes</taxon>
        <taxon>Dothideomycetidae</taxon>
        <taxon>Mycosphaerellales</taxon>
        <taxon>Mycosphaerellaceae</taxon>
        <taxon>Sphaerulina</taxon>
    </lineage>
</organism>
<dbReference type="Pfam" id="PF04616">
    <property type="entry name" value="Glyco_hydro_43"/>
    <property type="match status" value="1"/>
</dbReference>
<dbReference type="AlphaFoldDB" id="M3BZL7"/>
<feature type="chain" id="PRO_5004032165" evidence="6">
    <location>
        <begin position="23"/>
        <end position="296"/>
    </location>
</feature>
<dbReference type="Gene3D" id="2.115.10.20">
    <property type="entry name" value="Glycosyl hydrolase domain, family 43"/>
    <property type="match status" value="2"/>
</dbReference>
<dbReference type="CDD" id="cd18820">
    <property type="entry name" value="GH43_LbAraf43-like"/>
    <property type="match status" value="1"/>
</dbReference>
<dbReference type="HOGENOM" id="CLU_009397_2_0_1"/>
<evidence type="ECO:0000313" key="7">
    <source>
        <dbReference type="EMBL" id="EMF13496.1"/>
    </source>
</evidence>
<dbReference type="OrthoDB" id="272289at2759"/>
<dbReference type="eggNOG" id="ENOG502R8XS">
    <property type="taxonomic scope" value="Eukaryota"/>
</dbReference>
<dbReference type="InterPro" id="IPR023296">
    <property type="entry name" value="Glyco_hydro_beta-prop_sf"/>
</dbReference>
<evidence type="ECO:0000256" key="1">
    <source>
        <dbReference type="ARBA" id="ARBA00009865"/>
    </source>
</evidence>
<evidence type="ECO:0000256" key="5">
    <source>
        <dbReference type="RuleBase" id="RU361187"/>
    </source>
</evidence>
<dbReference type="PANTHER" id="PTHR43817:SF1">
    <property type="entry name" value="HYDROLASE, FAMILY 43, PUTATIVE (AFU_ORTHOLOGUE AFUA_3G01660)-RELATED"/>
    <property type="match status" value="1"/>
</dbReference>
<name>M3BZL7_SPHMS</name>
<protein>
    <submittedName>
        <fullName evidence="7">Glycoside hydrolase family 43 protein</fullName>
    </submittedName>
</protein>
<keyword evidence="4 5" id="KW-0326">Glycosidase</keyword>
<gene>
    <name evidence="7" type="ORF">SEPMUDRAFT_43533</name>
</gene>
<dbReference type="Proteomes" id="UP000016931">
    <property type="component" value="Unassembled WGS sequence"/>
</dbReference>
<dbReference type="GO" id="GO:0005975">
    <property type="term" value="P:carbohydrate metabolic process"/>
    <property type="evidence" value="ECO:0007669"/>
    <property type="project" value="InterPro"/>
</dbReference>
<dbReference type="GO" id="GO:0004553">
    <property type="term" value="F:hydrolase activity, hydrolyzing O-glycosyl compounds"/>
    <property type="evidence" value="ECO:0007669"/>
    <property type="project" value="InterPro"/>
</dbReference>
<dbReference type="SUPFAM" id="SSF75005">
    <property type="entry name" value="Arabinanase/levansucrase/invertase"/>
    <property type="match status" value="1"/>
</dbReference>
<evidence type="ECO:0000313" key="8">
    <source>
        <dbReference type="Proteomes" id="UP000016931"/>
    </source>
</evidence>
<evidence type="ECO:0000256" key="2">
    <source>
        <dbReference type="ARBA" id="ARBA00022729"/>
    </source>
</evidence>
<keyword evidence="8" id="KW-1185">Reference proteome</keyword>
<evidence type="ECO:0000256" key="3">
    <source>
        <dbReference type="ARBA" id="ARBA00022801"/>
    </source>
</evidence>
<dbReference type="OMA" id="LFQHRMY"/>
<dbReference type="STRING" id="692275.M3BZL7"/>
<evidence type="ECO:0000256" key="6">
    <source>
        <dbReference type="SAM" id="SignalP"/>
    </source>
</evidence>
<dbReference type="PROSITE" id="PS51257">
    <property type="entry name" value="PROKAR_LIPOPROTEIN"/>
    <property type="match status" value="1"/>
</dbReference>
<dbReference type="RefSeq" id="XP_016761617.1">
    <property type="nucleotide sequence ID" value="XM_016908899.1"/>
</dbReference>
<evidence type="ECO:0000256" key="4">
    <source>
        <dbReference type="ARBA" id="ARBA00023295"/>
    </source>
</evidence>